<sequence length="526" mass="59939">FWGVCHLFSLVSGARDGLLFLFMRTRSGRELISNNKPSNSNNLSSMARNGEEEVNNPQRNLLRDLAQPVIGSVTSCIRLGPATRNYELKTIHDNQLPSFHGLFNEDPLHFIRDFYNVLQTFPLHGLNEDQLKMRCFPETLNDRAKAWFMTLAPDSLTTWKQVYSKFFRRYYSHQKTQELWSQIFSFAQQPNEPLHEAWEKFKDLQRQCPHHNFPPALLMNSFYDSLHQNLQYMVDNAAGGDIGAKTAEEMMEIFEMMSANSSQKSSRGKKARNLFPGRFPAPLIHDPARHFLIRPGFWLESVGNASPAHSWLTRISTDVIQNMSSYVKFFKDLVTKKRQFEDGEKIVVYEAASTMHHDLSKKERDTRGFVIKIALGNGKEASGMLDLGAGINLFPFSIFQRLGLGDLRPTRMCLQLANSSIRYPKEVVEDVLIRVGKLIVHVYFVILNVGEVHENGKDHSILLGRPFITTTNTLIDVKNGTLNMTVLGKSVYISIWEATSASSVNFMEECAFIDVTGPFVEDTTIR</sequence>
<dbReference type="Gene3D" id="2.40.70.10">
    <property type="entry name" value="Acid Proteases"/>
    <property type="match status" value="1"/>
</dbReference>
<feature type="non-terminal residue" evidence="3">
    <location>
        <position position="526"/>
    </location>
</feature>
<evidence type="ECO:0000313" key="3">
    <source>
        <dbReference type="EMBL" id="CAA0832551.1"/>
    </source>
</evidence>
<dbReference type="Proteomes" id="UP001153555">
    <property type="component" value="Unassembled WGS sequence"/>
</dbReference>
<dbReference type="CDD" id="cd00303">
    <property type="entry name" value="retropepsin_like"/>
    <property type="match status" value="1"/>
</dbReference>
<name>A0A9N7RIU0_STRHE</name>
<dbReference type="AlphaFoldDB" id="A0A9N7RIU0"/>
<evidence type="ECO:0000313" key="4">
    <source>
        <dbReference type="Proteomes" id="UP001153555"/>
    </source>
</evidence>
<dbReference type="PANTHER" id="PTHR33067:SF9">
    <property type="entry name" value="RNA-DIRECTED DNA POLYMERASE"/>
    <property type="match status" value="1"/>
</dbReference>
<dbReference type="SUPFAM" id="SSF50630">
    <property type="entry name" value="Acid proteases"/>
    <property type="match status" value="1"/>
</dbReference>
<organism evidence="3 4">
    <name type="scientific">Striga hermonthica</name>
    <name type="common">Purple witchweed</name>
    <name type="synonym">Buchnera hermonthica</name>
    <dbReference type="NCBI Taxonomy" id="68872"/>
    <lineage>
        <taxon>Eukaryota</taxon>
        <taxon>Viridiplantae</taxon>
        <taxon>Streptophyta</taxon>
        <taxon>Embryophyta</taxon>
        <taxon>Tracheophyta</taxon>
        <taxon>Spermatophyta</taxon>
        <taxon>Magnoliopsida</taxon>
        <taxon>eudicotyledons</taxon>
        <taxon>Gunneridae</taxon>
        <taxon>Pentapetalae</taxon>
        <taxon>asterids</taxon>
        <taxon>lamiids</taxon>
        <taxon>Lamiales</taxon>
        <taxon>Orobanchaceae</taxon>
        <taxon>Buchnereae</taxon>
        <taxon>Striga</taxon>
    </lineage>
</organism>
<feature type="non-terminal residue" evidence="3">
    <location>
        <position position="1"/>
    </location>
</feature>
<evidence type="ECO:0000259" key="2">
    <source>
        <dbReference type="Pfam" id="PF03732"/>
    </source>
</evidence>
<dbReference type="OrthoDB" id="1923650at2759"/>
<proteinExistence type="predicted"/>
<keyword evidence="4" id="KW-1185">Reference proteome</keyword>
<dbReference type="EMBL" id="CACSLK010027834">
    <property type="protein sequence ID" value="CAA0832551.1"/>
    <property type="molecule type" value="Genomic_DNA"/>
</dbReference>
<comment type="caution">
    <text evidence="3">The sequence shown here is derived from an EMBL/GenBank/DDBJ whole genome shotgun (WGS) entry which is preliminary data.</text>
</comment>
<feature type="domain" description="Retrotransposon gag" evidence="2">
    <location>
        <begin position="135"/>
        <end position="227"/>
    </location>
</feature>
<evidence type="ECO:0000256" key="1">
    <source>
        <dbReference type="SAM" id="MobiDB-lite"/>
    </source>
</evidence>
<feature type="region of interest" description="Disordered" evidence="1">
    <location>
        <begin position="31"/>
        <end position="55"/>
    </location>
</feature>
<feature type="compositionally biased region" description="Low complexity" evidence="1">
    <location>
        <begin position="33"/>
        <end position="45"/>
    </location>
</feature>
<dbReference type="PANTHER" id="PTHR33067">
    <property type="entry name" value="RNA-DIRECTED DNA POLYMERASE-RELATED"/>
    <property type="match status" value="1"/>
</dbReference>
<dbReference type="InterPro" id="IPR021109">
    <property type="entry name" value="Peptidase_aspartic_dom_sf"/>
</dbReference>
<dbReference type="Pfam" id="PF03732">
    <property type="entry name" value="Retrotrans_gag"/>
    <property type="match status" value="1"/>
</dbReference>
<gene>
    <name evidence="3" type="ORF">SHERM_27826</name>
</gene>
<accession>A0A9N7RIU0</accession>
<protein>
    <recommendedName>
        <fullName evidence="2">Retrotransposon gag domain-containing protein</fullName>
    </recommendedName>
</protein>
<dbReference type="InterPro" id="IPR005162">
    <property type="entry name" value="Retrotrans_gag_dom"/>
</dbReference>
<reference evidence="3" key="1">
    <citation type="submission" date="2019-12" db="EMBL/GenBank/DDBJ databases">
        <authorList>
            <person name="Scholes J."/>
        </authorList>
    </citation>
    <scope>NUCLEOTIDE SEQUENCE</scope>
</reference>